<comment type="function">
    <text evidence="7">Catalyzes the oxidation of glucose 6-phosphate to 6-phosphogluconolactone.</text>
</comment>
<dbReference type="SUPFAM" id="SSF51735">
    <property type="entry name" value="NAD(P)-binding Rossmann-fold domains"/>
    <property type="match status" value="1"/>
</dbReference>
<dbReference type="PIRSF" id="PIRSF000110">
    <property type="entry name" value="G6PD"/>
    <property type="match status" value="1"/>
</dbReference>
<keyword evidence="3 7" id="KW-0313">Glucose metabolism</keyword>
<comment type="caution">
    <text evidence="7">Lacks conserved residue(s) required for the propagation of feature annotation.</text>
</comment>
<keyword evidence="5 7" id="KW-0560">Oxidoreductase</keyword>
<dbReference type="GO" id="GO:0004345">
    <property type="term" value="F:glucose-6-phosphate dehydrogenase activity"/>
    <property type="evidence" value="ECO:0007669"/>
    <property type="project" value="UniProtKB-EC"/>
</dbReference>
<feature type="binding site" evidence="7">
    <location>
        <position position="173"/>
    </location>
    <ligand>
        <name>substrate</name>
    </ligand>
</feature>
<dbReference type="InterPro" id="IPR001282">
    <property type="entry name" value="G6P_DH"/>
</dbReference>
<evidence type="ECO:0000313" key="11">
    <source>
        <dbReference type="Proteomes" id="UP001549110"/>
    </source>
</evidence>
<dbReference type="NCBIfam" id="TIGR00871">
    <property type="entry name" value="zwf"/>
    <property type="match status" value="1"/>
</dbReference>
<dbReference type="PROSITE" id="PS00069">
    <property type="entry name" value="G6P_DEHYDROGENASE"/>
    <property type="match status" value="1"/>
</dbReference>
<feature type="active site" description="Proton acceptor" evidence="7">
    <location>
        <position position="235"/>
    </location>
</feature>
<feature type="binding site" evidence="7">
    <location>
        <position position="48"/>
    </location>
    <ligand>
        <name>NADP(+)</name>
        <dbReference type="ChEBI" id="CHEBI:58349"/>
    </ligand>
</feature>
<evidence type="ECO:0000313" key="10">
    <source>
        <dbReference type="EMBL" id="MET3526335.1"/>
    </source>
</evidence>
<feature type="binding site" evidence="7">
    <location>
        <position position="230"/>
    </location>
    <ligand>
        <name>substrate</name>
    </ligand>
</feature>
<evidence type="ECO:0000259" key="9">
    <source>
        <dbReference type="Pfam" id="PF02781"/>
    </source>
</evidence>
<dbReference type="InterPro" id="IPR036291">
    <property type="entry name" value="NAD(P)-bd_dom_sf"/>
</dbReference>
<evidence type="ECO:0000259" key="8">
    <source>
        <dbReference type="Pfam" id="PF00479"/>
    </source>
</evidence>
<feature type="binding site" evidence="7">
    <location>
        <position position="333"/>
    </location>
    <ligand>
        <name>substrate</name>
    </ligand>
</feature>
<dbReference type="EC" id="1.1.1.49" evidence="7"/>
<evidence type="ECO:0000256" key="5">
    <source>
        <dbReference type="ARBA" id="ARBA00023002"/>
    </source>
</evidence>
<dbReference type="PANTHER" id="PTHR23429">
    <property type="entry name" value="GLUCOSE-6-PHOSPHATE 1-DEHYDROGENASE G6PD"/>
    <property type="match status" value="1"/>
</dbReference>
<keyword evidence="11" id="KW-1185">Reference proteome</keyword>
<evidence type="ECO:0000256" key="7">
    <source>
        <dbReference type="HAMAP-Rule" id="MF_00966"/>
    </source>
</evidence>
<dbReference type="Pfam" id="PF02781">
    <property type="entry name" value="G6PD_C"/>
    <property type="match status" value="1"/>
</dbReference>
<dbReference type="PANTHER" id="PTHR23429:SF0">
    <property type="entry name" value="GLUCOSE-6-PHOSPHATE 1-DEHYDROGENASE"/>
    <property type="match status" value="1"/>
</dbReference>
<dbReference type="SUPFAM" id="SSF55347">
    <property type="entry name" value="Glyceraldehyde-3-phosphate dehydrogenase-like, C-terminal domain"/>
    <property type="match status" value="1"/>
</dbReference>
<evidence type="ECO:0000256" key="3">
    <source>
        <dbReference type="ARBA" id="ARBA00022526"/>
    </source>
</evidence>
<dbReference type="PRINTS" id="PR00079">
    <property type="entry name" value="G6PDHDRGNASE"/>
</dbReference>
<dbReference type="InterPro" id="IPR019796">
    <property type="entry name" value="G6P_DH_AS"/>
</dbReference>
<dbReference type="Proteomes" id="UP001549110">
    <property type="component" value="Unassembled WGS sequence"/>
</dbReference>
<feature type="binding site" evidence="7">
    <location>
        <position position="143"/>
    </location>
    <ligand>
        <name>NADP(+)</name>
        <dbReference type="ChEBI" id="CHEBI:58349"/>
    </ligand>
</feature>
<keyword evidence="4 7" id="KW-0521">NADP</keyword>
<accession>A0ABV2EH20</accession>
<keyword evidence="6 7" id="KW-0119">Carbohydrate metabolism</keyword>
<comment type="caution">
    <text evidence="10">The sequence shown here is derived from an EMBL/GenBank/DDBJ whole genome shotgun (WGS) entry which is preliminary data.</text>
</comment>
<evidence type="ECO:0000256" key="2">
    <source>
        <dbReference type="ARBA" id="ARBA00009975"/>
    </source>
</evidence>
<sequence length="487" mass="54196">MADQPLADMLVLFGGTGDLAQRMLFPSLYFLDADGFLSDSFAIIATARTELDHDAFIAQVKEAVAARAEGLDEKAWSRFEKRLSYVVADATKPEGAATLKAAIGDGRTPIYYLAVSPSIYGRVAAALSAAGMTGHGTRIILEKPIGRDLESSKVTNAAVAEAFPEESIFRIDHYLGKETVQNLLALRFANTLFEPLWNNLTIDHVQITVAETEGVGDRWPYYDEYGALRDMVQNHMLQLLCLVAMEPPADMEPDSVRNEKVKVLRSLRPVTRSDVQTVSVRGQYTSGVSSGQSVTGYEAERGQHSDTETFVALRVDIDNWRWAGVPFFLRTGKRLPERRTQIAIQFKPVPHSIFDDAAREDLAANRLVIDLQPDEDIELLLMNKAPGLAERGMRLQSLPLSLSLAKAYSGPNARRRIAYERLILDVIQNNSTLFVRRDEVERAWEWVDGVADAWRESNMTPKPYAAGSWGPAGAFALIERSDRAWYD</sequence>
<organism evidence="10 11">
    <name type="scientific">Phenylobacterium koreense</name>
    <dbReference type="NCBI Taxonomy" id="266125"/>
    <lineage>
        <taxon>Bacteria</taxon>
        <taxon>Pseudomonadati</taxon>
        <taxon>Pseudomonadota</taxon>
        <taxon>Alphaproteobacteria</taxon>
        <taxon>Caulobacterales</taxon>
        <taxon>Caulobacteraceae</taxon>
        <taxon>Phenylobacterium</taxon>
    </lineage>
</organism>
<dbReference type="Pfam" id="PF00479">
    <property type="entry name" value="G6PD_N"/>
    <property type="match status" value="1"/>
</dbReference>
<dbReference type="RefSeq" id="WP_331929830.1">
    <property type="nucleotide sequence ID" value="NZ_JBEPLU010000001.1"/>
</dbReference>
<reference evidence="10 11" key="1">
    <citation type="submission" date="2024-06" db="EMBL/GenBank/DDBJ databases">
        <title>Genomic Encyclopedia of Type Strains, Phase IV (KMG-IV): sequencing the most valuable type-strain genomes for metagenomic binning, comparative biology and taxonomic classification.</title>
        <authorList>
            <person name="Goeker M."/>
        </authorList>
    </citation>
    <scope>NUCLEOTIDE SEQUENCE [LARGE SCALE GENOMIC DNA]</scope>
    <source>
        <strain evidence="10 11">DSM 17809</strain>
    </source>
</reference>
<comment type="similarity">
    <text evidence="2 7">Belongs to the glucose-6-phosphate dehydrogenase family.</text>
</comment>
<dbReference type="HAMAP" id="MF_00966">
    <property type="entry name" value="G6PD"/>
    <property type="match status" value="1"/>
</dbReference>
<feature type="binding site" evidence="7">
    <location>
        <position position="211"/>
    </location>
    <ligand>
        <name>substrate</name>
    </ligand>
</feature>
<feature type="domain" description="Glucose-6-phosphate dehydrogenase NAD-binding" evidence="8">
    <location>
        <begin position="11"/>
        <end position="182"/>
    </location>
</feature>
<dbReference type="Gene3D" id="3.40.50.720">
    <property type="entry name" value="NAD(P)-binding Rossmann-like Domain"/>
    <property type="match status" value="1"/>
</dbReference>
<evidence type="ECO:0000256" key="6">
    <source>
        <dbReference type="ARBA" id="ARBA00023277"/>
    </source>
</evidence>
<evidence type="ECO:0000256" key="4">
    <source>
        <dbReference type="ARBA" id="ARBA00022857"/>
    </source>
</evidence>
<dbReference type="EMBL" id="JBEPLU010000001">
    <property type="protein sequence ID" value="MET3526335.1"/>
    <property type="molecule type" value="Genomic_DNA"/>
</dbReference>
<gene>
    <name evidence="7" type="primary">zwf</name>
    <name evidence="10" type="ORF">ABID41_001430</name>
</gene>
<feature type="binding site" evidence="7">
    <location>
        <position position="177"/>
    </location>
    <ligand>
        <name>substrate</name>
    </ligand>
</feature>
<protein>
    <recommendedName>
        <fullName evidence="7">Glucose-6-phosphate 1-dehydrogenase</fullName>
        <shortName evidence="7">G6PD</shortName>
        <ecNumber evidence="7">1.1.1.49</ecNumber>
    </recommendedName>
</protein>
<feature type="domain" description="Glucose-6-phosphate dehydrogenase C-terminal" evidence="9">
    <location>
        <begin position="184"/>
        <end position="485"/>
    </location>
</feature>
<dbReference type="InterPro" id="IPR022675">
    <property type="entry name" value="G6P_DH_C"/>
</dbReference>
<name>A0ABV2EH20_9CAUL</name>
<comment type="catalytic activity">
    <reaction evidence="7">
        <text>D-glucose 6-phosphate + NADP(+) = 6-phospho-D-glucono-1,5-lactone + NADPH + H(+)</text>
        <dbReference type="Rhea" id="RHEA:15841"/>
        <dbReference type="ChEBI" id="CHEBI:15378"/>
        <dbReference type="ChEBI" id="CHEBI:57783"/>
        <dbReference type="ChEBI" id="CHEBI:57955"/>
        <dbReference type="ChEBI" id="CHEBI:58349"/>
        <dbReference type="ChEBI" id="CHEBI:61548"/>
        <dbReference type="EC" id="1.1.1.49"/>
    </reaction>
</comment>
<comment type="pathway">
    <text evidence="1 7">Carbohydrate degradation; pentose phosphate pathway; D-ribulose 5-phosphate from D-glucose 6-phosphate (oxidative stage): step 1/3.</text>
</comment>
<proteinExistence type="inferred from homology"/>
<dbReference type="Gene3D" id="3.30.360.10">
    <property type="entry name" value="Dihydrodipicolinate Reductase, domain 2"/>
    <property type="match status" value="1"/>
</dbReference>
<evidence type="ECO:0000256" key="1">
    <source>
        <dbReference type="ARBA" id="ARBA00004937"/>
    </source>
</evidence>
<dbReference type="InterPro" id="IPR022674">
    <property type="entry name" value="G6P_DH_NAD-bd"/>
</dbReference>